<accession>A0A2T4AI50</accession>
<keyword evidence="3" id="KW-1185">Reference proteome</keyword>
<dbReference type="Proteomes" id="UP000241690">
    <property type="component" value="Unassembled WGS sequence"/>
</dbReference>
<dbReference type="EMBL" id="KZ679678">
    <property type="protein sequence ID" value="PTB56712.1"/>
    <property type="molecule type" value="Genomic_DNA"/>
</dbReference>
<gene>
    <name evidence="2" type="ORF">M431DRAFT_385256</name>
</gene>
<keyword evidence="1" id="KW-0812">Transmembrane</keyword>
<dbReference type="RefSeq" id="XP_024776389.1">
    <property type="nucleotide sequence ID" value="XM_024914744.1"/>
</dbReference>
<reference evidence="2 3" key="1">
    <citation type="submission" date="2016-07" db="EMBL/GenBank/DDBJ databases">
        <title>Multiple horizontal gene transfer events from other fungi enriched the ability of initially mycotrophic Trichoderma (Ascomycota) to feed on dead plant biomass.</title>
        <authorList>
            <consortium name="DOE Joint Genome Institute"/>
            <person name="Aerts A."/>
            <person name="Atanasova L."/>
            <person name="Chenthamara K."/>
            <person name="Zhang J."/>
            <person name="Grujic M."/>
            <person name="Henrissat B."/>
            <person name="Kuo A."/>
            <person name="Salamov A."/>
            <person name="Lipzen A."/>
            <person name="Labutti K."/>
            <person name="Barry K."/>
            <person name="Miao Y."/>
            <person name="Rahimi M.J."/>
            <person name="Shen Q."/>
            <person name="Grigoriev I.V."/>
            <person name="Kubicek C.P."/>
            <person name="Druzhinina I.S."/>
        </authorList>
    </citation>
    <scope>NUCLEOTIDE SEQUENCE [LARGE SCALE GENOMIC DNA]</scope>
    <source>
        <strain evidence="2 3">CBS 226.95</strain>
    </source>
</reference>
<organism evidence="2 3">
    <name type="scientific">Trichoderma harzianum CBS 226.95</name>
    <dbReference type="NCBI Taxonomy" id="983964"/>
    <lineage>
        <taxon>Eukaryota</taxon>
        <taxon>Fungi</taxon>
        <taxon>Dikarya</taxon>
        <taxon>Ascomycota</taxon>
        <taxon>Pezizomycotina</taxon>
        <taxon>Sordariomycetes</taxon>
        <taxon>Hypocreomycetidae</taxon>
        <taxon>Hypocreales</taxon>
        <taxon>Hypocreaceae</taxon>
        <taxon>Trichoderma</taxon>
    </lineage>
</organism>
<evidence type="ECO:0000313" key="3">
    <source>
        <dbReference type="Proteomes" id="UP000241690"/>
    </source>
</evidence>
<dbReference type="GeneID" id="36623310"/>
<evidence type="ECO:0000256" key="1">
    <source>
        <dbReference type="SAM" id="Phobius"/>
    </source>
</evidence>
<dbReference type="AlphaFoldDB" id="A0A2T4AI50"/>
<feature type="transmembrane region" description="Helical" evidence="1">
    <location>
        <begin position="43"/>
        <end position="68"/>
    </location>
</feature>
<proteinExistence type="predicted"/>
<evidence type="ECO:0000313" key="2">
    <source>
        <dbReference type="EMBL" id="PTB56712.1"/>
    </source>
</evidence>
<keyword evidence="1" id="KW-0472">Membrane</keyword>
<protein>
    <submittedName>
        <fullName evidence="2">Uncharacterized protein</fullName>
    </submittedName>
</protein>
<name>A0A2T4AI50_TRIHA</name>
<keyword evidence="1" id="KW-1133">Transmembrane helix</keyword>
<sequence length="91" mass="10689">MQGSATRLSLANCLSDRGLFSYQTERRPLRLGFLSYNPYFSRLFFLSWVVFSHSPKLNATFIFFLYFIPRVDLETRFSFHSSYHKCSASVL</sequence>